<protein>
    <submittedName>
        <fullName evidence="1">Uncharacterized protein</fullName>
    </submittedName>
</protein>
<evidence type="ECO:0000313" key="2">
    <source>
        <dbReference type="Proteomes" id="UP000053257"/>
    </source>
</evidence>
<name>A0A0C3S2L1_PHLG1</name>
<dbReference type="EMBL" id="KN840596">
    <property type="protein sequence ID" value="KIP03882.1"/>
    <property type="molecule type" value="Genomic_DNA"/>
</dbReference>
<keyword evidence="2" id="KW-1185">Reference proteome</keyword>
<gene>
    <name evidence="1" type="ORF">PHLGIDRAFT_15582</name>
</gene>
<dbReference type="HOGENOM" id="CLU_497052_0_0_1"/>
<dbReference type="SUPFAM" id="SSF52047">
    <property type="entry name" value="RNI-like"/>
    <property type="match status" value="1"/>
</dbReference>
<reference evidence="1 2" key="1">
    <citation type="journal article" date="2014" name="PLoS Genet.">
        <title>Analysis of the Phlebiopsis gigantea genome, transcriptome and secretome provides insight into its pioneer colonization strategies of wood.</title>
        <authorList>
            <person name="Hori C."/>
            <person name="Ishida T."/>
            <person name="Igarashi K."/>
            <person name="Samejima M."/>
            <person name="Suzuki H."/>
            <person name="Master E."/>
            <person name="Ferreira P."/>
            <person name="Ruiz-Duenas F.J."/>
            <person name="Held B."/>
            <person name="Canessa P."/>
            <person name="Larrondo L.F."/>
            <person name="Schmoll M."/>
            <person name="Druzhinina I.S."/>
            <person name="Kubicek C.P."/>
            <person name="Gaskell J.A."/>
            <person name="Kersten P."/>
            <person name="St John F."/>
            <person name="Glasner J."/>
            <person name="Sabat G."/>
            <person name="Splinter BonDurant S."/>
            <person name="Syed K."/>
            <person name="Yadav J."/>
            <person name="Mgbeahuruike A.C."/>
            <person name="Kovalchuk A."/>
            <person name="Asiegbu F.O."/>
            <person name="Lackner G."/>
            <person name="Hoffmeister D."/>
            <person name="Rencoret J."/>
            <person name="Gutierrez A."/>
            <person name="Sun H."/>
            <person name="Lindquist E."/>
            <person name="Barry K."/>
            <person name="Riley R."/>
            <person name="Grigoriev I.V."/>
            <person name="Henrissat B."/>
            <person name="Kues U."/>
            <person name="Berka R.M."/>
            <person name="Martinez A.T."/>
            <person name="Covert S.F."/>
            <person name="Blanchette R.A."/>
            <person name="Cullen D."/>
        </authorList>
    </citation>
    <scope>NUCLEOTIDE SEQUENCE [LARGE SCALE GENOMIC DNA]</scope>
    <source>
        <strain evidence="1 2">11061_1 CR5-6</strain>
    </source>
</reference>
<dbReference type="AlphaFoldDB" id="A0A0C3S2L1"/>
<sequence length="548" mass="62583">MSADKVFSVPELADMILSLYRDDSESPSGPDNFVALQTVNKQWRNLIWASGRSPADTRRASAWSLAPSATEILHSARYNARSPLLSEPEKVGGSDIVLAVKYTSHFMPQDMVRVRDDILSPSPASWIRLQDTHFQRITTLDLDFFTIRPLNIVSTIAESCPQLHLPRLTTLRASTDITQEQLTVVQRFMQPTVTTFDFIVWGHKEDVRFPRRYQYPLNEFERLAMEDRSSGRSGAESFPDFPEVCSEIPSKMPLIAHLRFVINDVEAFLWTGKSLPAMMIHNLERLETLELSTYGTEPFFLEAISTHCTLRTITTSQQSWPLRCLRVDRKDAFLDVAEDAIYGEEAFEPELEFPPIVPSLLEEHAFEYLTTLQLTTSVFQLSEALQRWPAHVLSNLQRFDIDTSLFNVRLGDDPRELMQLIAARFPVLKAFSIGLLYSTTGHRDRKNRFGEWLIEQIQVDADLLRPLTAVTRLTSLEVRANRSSCISVHDWPALLKFWPHLEVLVLDNTPRTYSVKVEGKQCRAQRCTETRGDILVPAYVVPVRDSKA</sequence>
<accession>A0A0C3S2L1</accession>
<organism evidence="1 2">
    <name type="scientific">Phlebiopsis gigantea (strain 11061_1 CR5-6)</name>
    <name type="common">White-rot fungus</name>
    <name type="synonym">Peniophora gigantea</name>
    <dbReference type="NCBI Taxonomy" id="745531"/>
    <lineage>
        <taxon>Eukaryota</taxon>
        <taxon>Fungi</taxon>
        <taxon>Dikarya</taxon>
        <taxon>Basidiomycota</taxon>
        <taxon>Agaricomycotina</taxon>
        <taxon>Agaricomycetes</taxon>
        <taxon>Polyporales</taxon>
        <taxon>Phanerochaetaceae</taxon>
        <taxon>Phlebiopsis</taxon>
    </lineage>
</organism>
<proteinExistence type="predicted"/>
<evidence type="ECO:0000313" key="1">
    <source>
        <dbReference type="EMBL" id="KIP03882.1"/>
    </source>
</evidence>
<dbReference type="Proteomes" id="UP000053257">
    <property type="component" value="Unassembled WGS sequence"/>
</dbReference>